<dbReference type="InterPro" id="IPR017850">
    <property type="entry name" value="Alkaline_phosphatase_core_sf"/>
</dbReference>
<name>A0A238VIP7_9FLAO</name>
<sequence>MTKTKLRLLIVMMLIGTVTIKAQKIIHDAEQEILLEQYGVQWAKQDQDIDKKLKALEKKFGKKPNIVHIMWDDNSFGEVGIEAFNKIRGFDTPRLNKMGEDGITFTRMYTEPSCTPTRAAALTGRLAVRSGMHTVSFPPEGAGLPAEEVTIAEILSEAGYNTGFVGKGHQGDIEEAHLQNQGFDEATFSMYNQFPPAMWHHQGQAAGMSIGYEKDMYEKKYLVDQTWRPYGYIMDITAKKGGKARETLPPTLENYRKTIEIHQELALDYINRKADDDKPFYLAYWPNVYDLMRVGQETTTSNSTAFAQNMDRLDRHVGEILDLLKEKGIAENTLVIAMADNGPMVEVPAAMYQVVFNGGKGDYREGGIRVAAFAEWPGVIEPGTYVGDIITVHDLFTTFARLGGAMDKIPTDRIIDGVDQTATFLYGDAQSRRDYYHIYTGPYHAATIKQQYKRVWIGGRPGLVKNDFYDLYQDPREMRGMMAQFLWAWGPFDMVKKRHDLMNKKYPFTPTRHGIPFEGIENLRPESIQFQETVKKTMNTGK</sequence>
<evidence type="ECO:0000313" key="4">
    <source>
        <dbReference type="Proteomes" id="UP000198384"/>
    </source>
</evidence>
<comment type="similarity">
    <text evidence="1">Belongs to the sulfatase family.</text>
</comment>
<dbReference type="Gene3D" id="3.30.1120.10">
    <property type="match status" value="1"/>
</dbReference>
<evidence type="ECO:0000256" key="1">
    <source>
        <dbReference type="ARBA" id="ARBA00008779"/>
    </source>
</evidence>
<dbReference type="InterPro" id="IPR050738">
    <property type="entry name" value="Sulfatase"/>
</dbReference>
<accession>A0A238VIP7</accession>
<protein>
    <submittedName>
        <fullName evidence="3">Arylsulfatase</fullName>
    </submittedName>
</protein>
<gene>
    <name evidence="3" type="ORF">SAMN06265371_101411</name>
</gene>
<dbReference type="InterPro" id="IPR000917">
    <property type="entry name" value="Sulfatase_N"/>
</dbReference>
<proteinExistence type="inferred from homology"/>
<dbReference type="SUPFAM" id="SSF53649">
    <property type="entry name" value="Alkaline phosphatase-like"/>
    <property type="match status" value="1"/>
</dbReference>
<dbReference type="AlphaFoldDB" id="A0A238VIP7"/>
<reference evidence="3 4" key="1">
    <citation type="submission" date="2017-06" db="EMBL/GenBank/DDBJ databases">
        <authorList>
            <person name="Kim H.J."/>
            <person name="Triplett B.A."/>
        </authorList>
    </citation>
    <scope>NUCLEOTIDE SEQUENCE [LARGE SCALE GENOMIC DNA]</scope>
    <source>
        <strain evidence="3 4">DSM 29150</strain>
    </source>
</reference>
<dbReference type="Pfam" id="PF00884">
    <property type="entry name" value="Sulfatase"/>
    <property type="match status" value="1"/>
</dbReference>
<evidence type="ECO:0000259" key="2">
    <source>
        <dbReference type="Pfam" id="PF00884"/>
    </source>
</evidence>
<organism evidence="3 4">
    <name type="scientific">Lutibacter agarilyticus</name>
    <dbReference type="NCBI Taxonomy" id="1109740"/>
    <lineage>
        <taxon>Bacteria</taxon>
        <taxon>Pseudomonadati</taxon>
        <taxon>Bacteroidota</taxon>
        <taxon>Flavobacteriia</taxon>
        <taxon>Flavobacteriales</taxon>
        <taxon>Flavobacteriaceae</taxon>
        <taxon>Lutibacter</taxon>
    </lineage>
</organism>
<feature type="domain" description="Sulfatase N-terminal" evidence="2">
    <location>
        <begin position="64"/>
        <end position="404"/>
    </location>
</feature>
<dbReference type="EMBL" id="FZNT01000001">
    <property type="protein sequence ID" value="SNR33573.1"/>
    <property type="molecule type" value="Genomic_DNA"/>
</dbReference>
<keyword evidence="4" id="KW-1185">Reference proteome</keyword>
<dbReference type="RefSeq" id="WP_217900241.1">
    <property type="nucleotide sequence ID" value="NZ_FZNT01000001.1"/>
</dbReference>
<dbReference type="Gene3D" id="3.40.720.10">
    <property type="entry name" value="Alkaline Phosphatase, subunit A"/>
    <property type="match status" value="1"/>
</dbReference>
<dbReference type="Proteomes" id="UP000198384">
    <property type="component" value="Unassembled WGS sequence"/>
</dbReference>
<evidence type="ECO:0000313" key="3">
    <source>
        <dbReference type="EMBL" id="SNR33573.1"/>
    </source>
</evidence>
<dbReference type="PANTHER" id="PTHR42693">
    <property type="entry name" value="ARYLSULFATASE FAMILY MEMBER"/>
    <property type="match status" value="1"/>
</dbReference>
<dbReference type="PANTHER" id="PTHR42693:SF33">
    <property type="entry name" value="ARYLSULFATASE"/>
    <property type="match status" value="1"/>
</dbReference>
<dbReference type="GO" id="GO:0004065">
    <property type="term" value="F:arylsulfatase activity"/>
    <property type="evidence" value="ECO:0007669"/>
    <property type="project" value="TreeGrafter"/>
</dbReference>